<sequence>MRWHNIFLHPLTNSLLHSPLLTISLTFTSFPRLSALHLPPSLDFSRARPRSHLWVKIYHGLRVGGPPLRLLTSGPGGCGGVVASSSFSHRTTTFPTGLQLYPGTLPPMMDC</sequence>
<accession>A0AAE1UHJ8</accession>
<evidence type="ECO:0000313" key="1">
    <source>
        <dbReference type="EMBL" id="KAK4324978.1"/>
    </source>
</evidence>
<proteinExistence type="predicted"/>
<keyword evidence="2" id="KW-1185">Reference proteome</keyword>
<organism evidence="1 2">
    <name type="scientific">Petrolisthes manimaculis</name>
    <dbReference type="NCBI Taxonomy" id="1843537"/>
    <lineage>
        <taxon>Eukaryota</taxon>
        <taxon>Metazoa</taxon>
        <taxon>Ecdysozoa</taxon>
        <taxon>Arthropoda</taxon>
        <taxon>Crustacea</taxon>
        <taxon>Multicrustacea</taxon>
        <taxon>Malacostraca</taxon>
        <taxon>Eumalacostraca</taxon>
        <taxon>Eucarida</taxon>
        <taxon>Decapoda</taxon>
        <taxon>Pleocyemata</taxon>
        <taxon>Anomura</taxon>
        <taxon>Galatheoidea</taxon>
        <taxon>Porcellanidae</taxon>
        <taxon>Petrolisthes</taxon>
    </lineage>
</organism>
<reference evidence="1" key="1">
    <citation type="submission" date="2023-11" db="EMBL/GenBank/DDBJ databases">
        <title>Genome assemblies of two species of porcelain crab, Petrolisthes cinctipes and Petrolisthes manimaculis (Anomura: Porcellanidae).</title>
        <authorList>
            <person name="Angst P."/>
        </authorList>
    </citation>
    <scope>NUCLEOTIDE SEQUENCE</scope>
    <source>
        <strain evidence="1">PB745_02</strain>
        <tissue evidence="1">Gill</tissue>
    </source>
</reference>
<comment type="caution">
    <text evidence="1">The sequence shown here is derived from an EMBL/GenBank/DDBJ whole genome shotgun (WGS) entry which is preliminary data.</text>
</comment>
<dbReference type="AlphaFoldDB" id="A0AAE1UHJ8"/>
<name>A0AAE1UHJ8_9EUCA</name>
<dbReference type="Proteomes" id="UP001292094">
    <property type="component" value="Unassembled WGS sequence"/>
</dbReference>
<protein>
    <submittedName>
        <fullName evidence="1">Uncharacterized protein</fullName>
    </submittedName>
</protein>
<evidence type="ECO:0000313" key="2">
    <source>
        <dbReference type="Proteomes" id="UP001292094"/>
    </source>
</evidence>
<dbReference type="EMBL" id="JAWZYT010000309">
    <property type="protein sequence ID" value="KAK4324978.1"/>
    <property type="molecule type" value="Genomic_DNA"/>
</dbReference>
<gene>
    <name evidence="1" type="ORF">Pmani_004436</name>
</gene>